<dbReference type="InterPro" id="IPR018114">
    <property type="entry name" value="TRYPSIN_HIS"/>
</dbReference>
<dbReference type="InterPro" id="IPR001254">
    <property type="entry name" value="Trypsin_dom"/>
</dbReference>
<keyword evidence="11" id="KW-1185">Reference proteome</keyword>
<dbReference type="OrthoDB" id="9406323at2759"/>
<feature type="signal peptide" evidence="8">
    <location>
        <begin position="1"/>
        <end position="23"/>
    </location>
</feature>
<dbReference type="FunFam" id="2.40.10.10:FF:000068">
    <property type="entry name" value="transmembrane protease serine 2"/>
    <property type="match status" value="1"/>
</dbReference>
<dbReference type="RefSeq" id="XP_042565422.1">
    <property type="nucleotide sequence ID" value="XM_042709488.1"/>
</dbReference>
<feature type="domain" description="Peptidase S1" evidence="10">
    <location>
        <begin position="192"/>
        <end position="463"/>
    </location>
</feature>
<evidence type="ECO:0000259" key="9">
    <source>
        <dbReference type="PROSITE" id="PS50070"/>
    </source>
</evidence>
<dbReference type="PROSITE" id="PS50240">
    <property type="entry name" value="TRYPSIN_DOM"/>
    <property type="match status" value="1"/>
</dbReference>
<dbReference type="AlphaFoldDB" id="A0A8M1KNG6"/>
<dbReference type="GeneID" id="105911465"/>
<dbReference type="PROSITE" id="PS00134">
    <property type="entry name" value="TRYPSIN_HIS"/>
    <property type="match status" value="1"/>
</dbReference>
<evidence type="ECO:0000256" key="5">
    <source>
        <dbReference type="ARBA" id="ARBA00022825"/>
    </source>
</evidence>
<dbReference type="Proteomes" id="UP000515152">
    <property type="component" value="Chromosome 13"/>
</dbReference>
<dbReference type="PANTHER" id="PTHR24264">
    <property type="entry name" value="TRYPSIN-RELATED"/>
    <property type="match status" value="1"/>
</dbReference>
<dbReference type="GO" id="GO:0004252">
    <property type="term" value="F:serine-type endopeptidase activity"/>
    <property type="evidence" value="ECO:0007669"/>
    <property type="project" value="InterPro"/>
</dbReference>
<dbReference type="GO" id="GO:0005615">
    <property type="term" value="C:extracellular space"/>
    <property type="evidence" value="ECO:0007669"/>
    <property type="project" value="TreeGrafter"/>
</dbReference>
<keyword evidence="3 8" id="KW-0732">Signal</keyword>
<keyword evidence="2" id="KW-0645">Protease</keyword>
<dbReference type="CDD" id="cd00108">
    <property type="entry name" value="KR"/>
    <property type="match status" value="1"/>
</dbReference>
<dbReference type="GO" id="GO:0033628">
    <property type="term" value="P:regulation of cell adhesion mediated by integrin"/>
    <property type="evidence" value="ECO:0007669"/>
    <property type="project" value="TreeGrafter"/>
</dbReference>
<dbReference type="CDD" id="cd00190">
    <property type="entry name" value="Tryp_SPc"/>
    <property type="match status" value="1"/>
</dbReference>
<evidence type="ECO:0000256" key="8">
    <source>
        <dbReference type="SAM" id="SignalP"/>
    </source>
</evidence>
<evidence type="ECO:0000256" key="1">
    <source>
        <dbReference type="ARBA" id="ARBA00022536"/>
    </source>
</evidence>
<gene>
    <name evidence="12" type="primary">LOC105911465</name>
</gene>
<evidence type="ECO:0000259" key="10">
    <source>
        <dbReference type="PROSITE" id="PS50240"/>
    </source>
</evidence>
<dbReference type="PROSITE" id="PS50070">
    <property type="entry name" value="KRINGLE_2"/>
    <property type="match status" value="1"/>
</dbReference>
<organism evidence="11 12">
    <name type="scientific">Clupea harengus</name>
    <name type="common">Atlantic herring</name>
    <dbReference type="NCBI Taxonomy" id="7950"/>
    <lineage>
        <taxon>Eukaryota</taxon>
        <taxon>Metazoa</taxon>
        <taxon>Chordata</taxon>
        <taxon>Craniata</taxon>
        <taxon>Vertebrata</taxon>
        <taxon>Euteleostomi</taxon>
        <taxon>Actinopterygii</taxon>
        <taxon>Neopterygii</taxon>
        <taxon>Teleostei</taxon>
        <taxon>Clupei</taxon>
        <taxon>Clupeiformes</taxon>
        <taxon>Clupeoidei</taxon>
        <taxon>Clupeidae</taxon>
        <taxon>Clupea</taxon>
    </lineage>
</organism>
<dbReference type="PANTHER" id="PTHR24264:SF38">
    <property type="entry name" value="UROKINASE-TYPE PLASMINOGEN ACTIVATOR"/>
    <property type="match status" value="1"/>
</dbReference>
<evidence type="ECO:0000256" key="2">
    <source>
        <dbReference type="ARBA" id="ARBA00022670"/>
    </source>
</evidence>
<dbReference type="SMART" id="SM00020">
    <property type="entry name" value="Tryp_SPc"/>
    <property type="match status" value="1"/>
</dbReference>
<evidence type="ECO:0000256" key="4">
    <source>
        <dbReference type="ARBA" id="ARBA00022801"/>
    </source>
</evidence>
<dbReference type="InterPro" id="IPR018056">
    <property type="entry name" value="Kringle_CS"/>
</dbReference>
<dbReference type="InterPro" id="IPR050127">
    <property type="entry name" value="Serine_Proteases_S1"/>
</dbReference>
<protein>
    <submittedName>
        <fullName evidence="12">Tissue-type plasminogen activator-like</fullName>
    </submittedName>
</protein>
<dbReference type="Pfam" id="PF00051">
    <property type="entry name" value="Kringle"/>
    <property type="match status" value="1"/>
</dbReference>
<evidence type="ECO:0000313" key="12">
    <source>
        <dbReference type="RefSeq" id="XP_042565422.1"/>
    </source>
</evidence>
<keyword evidence="6" id="KW-1015">Disulfide bond</keyword>
<dbReference type="KEGG" id="char:105911465"/>
<keyword evidence="7" id="KW-0420">Kringle</keyword>
<feature type="chain" id="PRO_5035432566" evidence="8">
    <location>
        <begin position="24"/>
        <end position="477"/>
    </location>
</feature>
<evidence type="ECO:0000256" key="7">
    <source>
        <dbReference type="PROSITE-ProRule" id="PRU00121"/>
    </source>
</evidence>
<evidence type="ECO:0000256" key="6">
    <source>
        <dbReference type="ARBA" id="ARBA00023157"/>
    </source>
</evidence>
<dbReference type="SMART" id="SM00130">
    <property type="entry name" value="KR"/>
    <property type="match status" value="1"/>
</dbReference>
<evidence type="ECO:0000256" key="3">
    <source>
        <dbReference type="ARBA" id="ARBA00022729"/>
    </source>
</evidence>
<feature type="domain" description="Kringle" evidence="9">
    <location>
        <begin position="39"/>
        <end position="116"/>
    </location>
</feature>
<dbReference type="PROSITE" id="PS00021">
    <property type="entry name" value="KRINGLE_1"/>
    <property type="match status" value="1"/>
</dbReference>
<dbReference type="GO" id="GO:0031639">
    <property type="term" value="P:plasminogen activation"/>
    <property type="evidence" value="ECO:0007669"/>
    <property type="project" value="TreeGrafter"/>
</dbReference>
<keyword evidence="5" id="KW-0720">Serine protease</keyword>
<keyword evidence="4" id="KW-0378">Hydrolase</keyword>
<sequence length="477" mass="53696">MTPIIILSLVMVLIAHSEQSVQGRRPRERRSYTPVDSGECVKGKGLGYRGKVSVTIEGHVCANWNLVIDVYSSSFYGKGLDWSHNYCRNPDKSRSPWCLVQKQGRMVPQYCDIPSCDTLKPSKSLCSLHHAVNNYGYGYSYGYDYEYDYDYDFHSNHTRCMVTLCLPVLKVLFCVPEFTCGERKEVGRHFKIVGGSQTPVSSHPWMASIFDRFGFRCGGSLIAPCWVLTAAHCFPKRKLSKMHELSVFLGKDAINETDRAQEQHFRVKQIILHEDYREETGIDFNHDIALLEIEGVGSVGWHGECAVRTETARTVCLPRAHTTLPPGSFCTIAGYGRDHTLFYTKYLREGQVRLRPQATCVKEAPEPSMVTENMFCAASPDWATDACQLSVFFSSPPLSPSLPPCLVLSLPQGDSGGPLVCEVDGRMFLFGIISYGENCAERGKPGFYTRVTNYNKWIARQPGLRSYTLGSMYPQKW</sequence>
<name>A0A8M1KNG6_CLUHA</name>
<accession>A0A8M1KNG6</accession>
<comment type="caution">
    <text evidence="7">Lacks conserved residue(s) required for the propagation of feature annotation.</text>
</comment>
<dbReference type="Pfam" id="PF00089">
    <property type="entry name" value="Trypsin"/>
    <property type="match status" value="2"/>
</dbReference>
<reference evidence="12" key="1">
    <citation type="submission" date="2025-08" db="UniProtKB">
        <authorList>
            <consortium name="RefSeq"/>
        </authorList>
    </citation>
    <scope>IDENTIFICATION</scope>
</reference>
<evidence type="ECO:0000313" key="11">
    <source>
        <dbReference type="Proteomes" id="UP000515152"/>
    </source>
</evidence>
<proteinExistence type="predicted"/>
<keyword evidence="1" id="KW-0245">EGF-like domain</keyword>
<dbReference type="InterPro" id="IPR000001">
    <property type="entry name" value="Kringle"/>
</dbReference>